<organism evidence="4 5">
    <name type="scientific">Paenibacillus illinoisensis</name>
    <dbReference type="NCBI Taxonomy" id="59845"/>
    <lineage>
        <taxon>Bacteria</taxon>
        <taxon>Bacillati</taxon>
        <taxon>Bacillota</taxon>
        <taxon>Bacilli</taxon>
        <taxon>Bacillales</taxon>
        <taxon>Paenibacillaceae</taxon>
        <taxon>Paenibacillus</taxon>
    </lineage>
</organism>
<accession>A0A2W0CB79</accession>
<dbReference type="GO" id="GO:0050112">
    <property type="term" value="F:inositol 2-dehydrogenase (NAD+) activity"/>
    <property type="evidence" value="ECO:0007669"/>
    <property type="project" value="UniProtKB-EC"/>
</dbReference>
<dbReference type="SUPFAM" id="SSF51735">
    <property type="entry name" value="NAD(P)-binding Rossmann-fold domains"/>
    <property type="match status" value="1"/>
</dbReference>
<dbReference type="Gene3D" id="3.30.360.10">
    <property type="entry name" value="Dihydrodipicolinate Reductase, domain 2"/>
    <property type="match status" value="1"/>
</dbReference>
<dbReference type="InterPro" id="IPR000683">
    <property type="entry name" value="Gfo/Idh/MocA-like_OxRdtase_N"/>
</dbReference>
<evidence type="ECO:0000256" key="1">
    <source>
        <dbReference type="ARBA" id="ARBA00010928"/>
    </source>
</evidence>
<dbReference type="InterPro" id="IPR004104">
    <property type="entry name" value="Gfo/Idh/MocA-like_OxRdtase_C"/>
</dbReference>
<evidence type="ECO:0000313" key="4">
    <source>
        <dbReference type="EMBL" id="PYY30313.1"/>
    </source>
</evidence>
<dbReference type="PANTHER" id="PTHR43377">
    <property type="entry name" value="BILIVERDIN REDUCTASE A"/>
    <property type="match status" value="1"/>
</dbReference>
<dbReference type="InterPro" id="IPR051450">
    <property type="entry name" value="Gfo/Idh/MocA_Oxidoreductases"/>
</dbReference>
<dbReference type="SUPFAM" id="SSF55347">
    <property type="entry name" value="Glyceraldehyde-3-phosphate dehydrogenase-like, C-terminal domain"/>
    <property type="match status" value="1"/>
</dbReference>
<comment type="caution">
    <text evidence="4">The sequence shown here is derived from an EMBL/GenBank/DDBJ whole genome shotgun (WGS) entry which is preliminary data.</text>
</comment>
<dbReference type="PANTHER" id="PTHR43377:SF1">
    <property type="entry name" value="BILIVERDIN REDUCTASE A"/>
    <property type="match status" value="1"/>
</dbReference>
<evidence type="ECO:0000259" key="2">
    <source>
        <dbReference type="Pfam" id="PF01408"/>
    </source>
</evidence>
<comment type="similarity">
    <text evidence="1">Belongs to the Gfo/Idh/MocA family.</text>
</comment>
<name>A0A2W0CB79_9BACL</name>
<dbReference type="OrthoDB" id="9815825at2"/>
<dbReference type="InterPro" id="IPR036291">
    <property type="entry name" value="NAD(P)-bd_dom_sf"/>
</dbReference>
<dbReference type="EMBL" id="PRLG01000009">
    <property type="protein sequence ID" value="PYY30313.1"/>
    <property type="molecule type" value="Genomic_DNA"/>
</dbReference>
<dbReference type="Proteomes" id="UP000247459">
    <property type="component" value="Unassembled WGS sequence"/>
</dbReference>
<proteinExistence type="inferred from homology"/>
<evidence type="ECO:0000313" key="5">
    <source>
        <dbReference type="Proteomes" id="UP000247459"/>
    </source>
</evidence>
<dbReference type="Gene3D" id="3.40.50.720">
    <property type="entry name" value="NAD(P)-binding Rossmann-like Domain"/>
    <property type="match status" value="1"/>
</dbReference>
<dbReference type="RefSeq" id="WP_110757023.1">
    <property type="nucleotide sequence ID" value="NZ_PRLG01000009.1"/>
</dbReference>
<dbReference type="Pfam" id="PF02894">
    <property type="entry name" value="GFO_IDH_MocA_C"/>
    <property type="match status" value="1"/>
</dbReference>
<sequence>MRVAVLGCGTMGTVHAKSYAKLKEVELVGVCDVEKDDADRLAAASGTRAYNRFEDLLNEGRPDVVSICLPTPLHFTYTVMAAEAGVHVICEKPVSSTAEEAEMMDVICRSNKVQLLVAHVGRFFPAYADAARQIVAGVIGKPGAAHARRIGPHPGLIKNWYNNERDSGGVIMDLMIHDIDYLRSVLGEVRSVYAQRRTLPHLDYAWVTLRFEQGAIANLEGMWGYPGPFQTAIEFAGDQGIVHINSEESKSVMIRQVGAATEPILTTGKDERGTRSSIVSRKSPEFETAYDRELSHFIQSIQSGSQPEVTFQDACIASKIARAALESAHSGQPVNMLGFEVKGD</sequence>
<reference evidence="4 5" key="1">
    <citation type="submission" date="2018-01" db="EMBL/GenBank/DDBJ databases">
        <title>Genome sequence of the PGP bacterium Paenibacillus illinoisensis E3.</title>
        <authorList>
            <person name="Rolli E."/>
            <person name="Marasco R."/>
            <person name="Bessem C."/>
            <person name="Michoud G."/>
            <person name="Gaiarsa S."/>
            <person name="Borin S."/>
            <person name="Daffonchio D."/>
        </authorList>
    </citation>
    <scope>NUCLEOTIDE SEQUENCE [LARGE SCALE GENOMIC DNA]</scope>
    <source>
        <strain evidence="4 5">E3</strain>
    </source>
</reference>
<feature type="domain" description="Gfo/Idh/MocA-like oxidoreductase N-terminal" evidence="2">
    <location>
        <begin position="1"/>
        <end position="119"/>
    </location>
</feature>
<protein>
    <submittedName>
        <fullName evidence="4">Oxidoreductase NAD-binding domain protein</fullName>
        <ecNumber evidence="4">1.1.1.18</ecNumber>
    </submittedName>
</protein>
<dbReference type="Pfam" id="PF01408">
    <property type="entry name" value="GFO_IDH_MocA"/>
    <property type="match status" value="1"/>
</dbReference>
<gene>
    <name evidence="4" type="ORF">PIL02S_01308</name>
</gene>
<dbReference type="EC" id="1.1.1.18" evidence="4"/>
<dbReference type="GO" id="GO:0000166">
    <property type="term" value="F:nucleotide binding"/>
    <property type="evidence" value="ECO:0007669"/>
    <property type="project" value="InterPro"/>
</dbReference>
<dbReference type="AlphaFoldDB" id="A0A2W0CB79"/>
<evidence type="ECO:0000259" key="3">
    <source>
        <dbReference type="Pfam" id="PF02894"/>
    </source>
</evidence>
<feature type="domain" description="Gfo/Idh/MocA-like oxidoreductase C-terminal" evidence="3">
    <location>
        <begin position="133"/>
        <end position="336"/>
    </location>
</feature>
<keyword evidence="4" id="KW-0560">Oxidoreductase</keyword>